<reference evidence="2" key="1">
    <citation type="submission" date="2017-05" db="UniProtKB">
        <authorList>
            <consortium name="EnsemblMetazoa"/>
        </authorList>
    </citation>
    <scope>IDENTIFICATION</scope>
</reference>
<dbReference type="Pfam" id="PF23055">
    <property type="entry name" value="DUF7041"/>
    <property type="match status" value="1"/>
</dbReference>
<feature type="domain" description="DUF7041" evidence="1">
    <location>
        <begin position="7"/>
        <end position="49"/>
    </location>
</feature>
<protein>
    <recommendedName>
        <fullName evidence="1">DUF7041 domain-containing protein</fullName>
    </recommendedName>
</protein>
<proteinExistence type="predicted"/>
<organism evidence="2">
    <name type="scientific">Amphimedon queenslandica</name>
    <name type="common">Sponge</name>
    <dbReference type="NCBI Taxonomy" id="400682"/>
    <lineage>
        <taxon>Eukaryota</taxon>
        <taxon>Metazoa</taxon>
        <taxon>Porifera</taxon>
        <taxon>Demospongiae</taxon>
        <taxon>Heteroscleromorpha</taxon>
        <taxon>Haplosclerida</taxon>
        <taxon>Niphatidae</taxon>
        <taxon>Amphimedon</taxon>
    </lineage>
</organism>
<dbReference type="InParanoid" id="A0A1X7SUW2"/>
<dbReference type="InterPro" id="IPR055469">
    <property type="entry name" value="DUF7041"/>
</dbReference>
<dbReference type="EnsemblMetazoa" id="Aqu2.1.05932_001">
    <property type="protein sequence ID" value="Aqu2.1.05932_001"/>
    <property type="gene ID" value="Aqu2.1.05932"/>
</dbReference>
<sequence>AIYSLIWHADSELWFAQVDAQFATKGITVQKTRFDNVIASLSPEFASEFIPGVTDPTQFLIEFHDILKIQEVTNQTEFLSVE</sequence>
<evidence type="ECO:0000259" key="1">
    <source>
        <dbReference type="Pfam" id="PF23055"/>
    </source>
</evidence>
<evidence type="ECO:0000313" key="2">
    <source>
        <dbReference type="EnsemblMetazoa" id="Aqu2.1.05932_001"/>
    </source>
</evidence>
<dbReference type="AlphaFoldDB" id="A0A1X7SUW2"/>
<name>A0A1X7SUW2_AMPQE</name>
<accession>A0A1X7SUW2</accession>